<dbReference type="InterPro" id="IPR015890">
    <property type="entry name" value="Chorismate_C"/>
</dbReference>
<dbReference type="NCBIfam" id="TIGR00543">
    <property type="entry name" value="isochor_syn"/>
    <property type="match status" value="1"/>
</dbReference>
<reference evidence="7 8" key="1">
    <citation type="submission" date="2019-07" db="EMBL/GenBank/DDBJ databases">
        <title>Whole genome shotgun sequence of Knoellia locipacati NBRC 109775.</title>
        <authorList>
            <person name="Hosoyama A."/>
            <person name="Uohara A."/>
            <person name="Ohji S."/>
            <person name="Ichikawa N."/>
        </authorList>
    </citation>
    <scope>NUCLEOTIDE SEQUENCE [LARGE SCALE GENOMIC DNA]</scope>
    <source>
        <strain evidence="7 8">NBRC 109775</strain>
    </source>
</reference>
<evidence type="ECO:0000256" key="1">
    <source>
        <dbReference type="ARBA" id="ARBA00000799"/>
    </source>
</evidence>
<evidence type="ECO:0000256" key="3">
    <source>
        <dbReference type="ARBA" id="ARBA00012824"/>
    </source>
</evidence>
<comment type="caution">
    <text evidence="7">The sequence shown here is derived from an EMBL/GenBank/DDBJ whole genome shotgun (WGS) entry which is preliminary data.</text>
</comment>
<evidence type="ECO:0000256" key="5">
    <source>
        <dbReference type="ARBA" id="ARBA00041564"/>
    </source>
</evidence>
<evidence type="ECO:0000256" key="4">
    <source>
        <dbReference type="ARBA" id="ARBA00023235"/>
    </source>
</evidence>
<dbReference type="AlphaFoldDB" id="A0A512T130"/>
<dbReference type="EMBL" id="BKBA01000008">
    <property type="protein sequence ID" value="GEQ13901.1"/>
    <property type="molecule type" value="Genomic_DNA"/>
</dbReference>
<keyword evidence="4" id="KW-0413">Isomerase</keyword>
<accession>A0A512T130</accession>
<dbReference type="GO" id="GO:0008909">
    <property type="term" value="F:isochorismate synthase activity"/>
    <property type="evidence" value="ECO:0007669"/>
    <property type="project" value="UniProtKB-EC"/>
</dbReference>
<feature type="domain" description="Chorismate-utilising enzyme C-terminal" evidence="6">
    <location>
        <begin position="178"/>
        <end position="429"/>
    </location>
</feature>
<evidence type="ECO:0000259" key="6">
    <source>
        <dbReference type="Pfam" id="PF00425"/>
    </source>
</evidence>
<evidence type="ECO:0000313" key="7">
    <source>
        <dbReference type="EMBL" id="GEQ13901.1"/>
    </source>
</evidence>
<evidence type="ECO:0000256" key="2">
    <source>
        <dbReference type="ARBA" id="ARBA00005297"/>
    </source>
</evidence>
<dbReference type="SUPFAM" id="SSF56322">
    <property type="entry name" value="ADC synthase"/>
    <property type="match status" value="1"/>
</dbReference>
<name>A0A512T130_9MICO</name>
<gene>
    <name evidence="7" type="ORF">KLO01_19480</name>
</gene>
<proteinExistence type="inferred from homology"/>
<organism evidence="7 8">
    <name type="scientific">Knoellia locipacati</name>
    <dbReference type="NCBI Taxonomy" id="882824"/>
    <lineage>
        <taxon>Bacteria</taxon>
        <taxon>Bacillati</taxon>
        <taxon>Actinomycetota</taxon>
        <taxon>Actinomycetes</taxon>
        <taxon>Micrococcales</taxon>
        <taxon>Intrasporangiaceae</taxon>
        <taxon>Knoellia</taxon>
    </lineage>
</organism>
<dbReference type="InterPro" id="IPR004561">
    <property type="entry name" value="IsoChor_synthase"/>
</dbReference>
<protein>
    <recommendedName>
        <fullName evidence="3">isochorismate synthase</fullName>
        <ecNumber evidence="3">5.4.4.2</ecNumber>
    </recommendedName>
    <alternativeName>
        <fullName evidence="5">Isochorismate mutase</fullName>
    </alternativeName>
</protein>
<dbReference type="Proteomes" id="UP000321793">
    <property type="component" value="Unassembled WGS sequence"/>
</dbReference>
<dbReference type="Pfam" id="PF00425">
    <property type="entry name" value="Chorismate_bind"/>
    <property type="match status" value="1"/>
</dbReference>
<dbReference type="GO" id="GO:0009697">
    <property type="term" value="P:salicylic acid biosynthetic process"/>
    <property type="evidence" value="ECO:0007669"/>
    <property type="project" value="TreeGrafter"/>
</dbReference>
<evidence type="ECO:0000313" key="8">
    <source>
        <dbReference type="Proteomes" id="UP000321793"/>
    </source>
</evidence>
<comment type="catalytic activity">
    <reaction evidence="1">
        <text>chorismate = isochorismate</text>
        <dbReference type="Rhea" id="RHEA:18985"/>
        <dbReference type="ChEBI" id="CHEBI:29748"/>
        <dbReference type="ChEBI" id="CHEBI:29780"/>
        <dbReference type="EC" id="5.4.4.2"/>
    </reaction>
</comment>
<comment type="similarity">
    <text evidence="2">Belongs to the isochorismate synthase family.</text>
</comment>
<dbReference type="PANTHER" id="PTHR42839">
    <property type="entry name" value="ISOCHORISMATE SYNTHASE ENTC"/>
    <property type="match status" value="1"/>
</dbReference>
<sequence length="442" mass="46175">MGAGLRFPVMTSLPTSHPDTAPLAPLVTRTVALSPADGTALLSLLPATSPHDTTSWVRRGEGLVGWGRAASVTAHGESRFALLESWWQSVAASAVVRDEVDLPGTGPVAFGAISYAADSPSGATLVVPSVVIGRRGDQWWVTTTTTPDALPPTVDPVVHDDVEAPGEVAFADGSLSPAEWAGAVAEAVTRIQRGDLDKVVLARDLDVRTAAPVDVRWLLSRLAESYESTWVFAVDGLVGATPEMLVRREKGLVTSRVLAGTIRRTGDDDHDLALAASLARSSKDLEEHEYAVRSVADALAPHCSSMNVPEAPFVLHLSNVMHLATDVAGVLTDATSSLALAASLHPSAAVCGTPTPVADALISELEHMDRGRYAGPVGWMDTSGDGEWGIALRSGAISAEDPQRMSLYAGCGIVAGSVPEAEVAESDAKLIPMRDALTATRP</sequence>
<dbReference type="EC" id="5.4.4.2" evidence="3"/>
<keyword evidence="8" id="KW-1185">Reference proteome</keyword>
<dbReference type="Gene3D" id="3.60.120.10">
    <property type="entry name" value="Anthranilate synthase"/>
    <property type="match status" value="1"/>
</dbReference>
<dbReference type="PANTHER" id="PTHR42839:SF2">
    <property type="entry name" value="ISOCHORISMATE SYNTHASE ENTC"/>
    <property type="match status" value="1"/>
</dbReference>
<dbReference type="InterPro" id="IPR005801">
    <property type="entry name" value="ADC_synthase"/>
</dbReference>